<proteinExistence type="predicted"/>
<evidence type="ECO:0000313" key="2">
    <source>
        <dbReference type="EMBL" id="CCA75332.1"/>
    </source>
</evidence>
<organism evidence="2 3">
    <name type="scientific">Serendipita indica (strain DSM 11827)</name>
    <name type="common">Root endophyte fungus</name>
    <name type="synonym">Piriformospora indica</name>
    <dbReference type="NCBI Taxonomy" id="1109443"/>
    <lineage>
        <taxon>Eukaryota</taxon>
        <taxon>Fungi</taxon>
        <taxon>Dikarya</taxon>
        <taxon>Basidiomycota</taxon>
        <taxon>Agaricomycotina</taxon>
        <taxon>Agaricomycetes</taxon>
        <taxon>Sebacinales</taxon>
        <taxon>Serendipitaceae</taxon>
        <taxon>Serendipita</taxon>
    </lineage>
</organism>
<sequence>MALVRIIPQLQAIRGLTSRIRRIGVLSYKDYYQPPVLSIGQRSVIDPVPVNDEAARLMEPLLTIDDVVEWSGWDEPPDMNKAGDVGRGRILGEWVKGLVAEGGGDYPEAAKTALRKLLDILGDSRSKEETKGDVEEDTLVLWFTDSPPHHRSQRGFNRLLEIAAHHPPNDDTLPKINLKSMNFPTPRGANFPADKCLDWVHLCRAASAAKLRVFTFLPATMPVEDTAFWVMLGTLTRGHTHVIGNKEQATMPKRYEPEPHLSTEGGTFMKILVASTIHLVLEHLALPGISVEDTAVPTNLAATSLRFEDDITKHLPENRTSKPDEWDGKVLRDEDYSSQDFLPSEQSRYNALKGRLRPIVETPMVEDSQASSATQPQHLPLAANDETSDVRESVVALLYAVAELDVEALYRVKLFSEMWKSATSWPSFTAQEFLITTFLNRLTKIRNTDIREAIENWAAISSNRESEVYELIHNRDETSNAQPSTGDLLILEEGSVTTLGISQNDLSNLCTSYDHRLLEKIGNLLRYTKISPAGDSTSTKRFIDVGKALPQTVFRLLPHLAFEGMLYSPRTAIILAIVAITAGIPHLERPARGVVEGMAGKWIDARTPENFTTQFISFILSAPCSEEALSSEERALYLNMARYAYLEEQLDIKLQARVPWTPMKTRGIGDRKRVCEGCGIRRSETMMHQVGSYEDGGKAGNDEAMRCGMCVDSDKNPQDWRDLGEIHSCWVECSERWCRAQYVIEDEDGLRIPPRCYYCRKRKPCPWIECTVCANRIVLPKSYRIPPDDTLDSFVCPPCRNEKHTGHKTIVPRLTTLRSILFANAYRVEWLGVQPFREVFRGRTTFMLWELYGNDIFAPAPPLASSPPPSPASTRTMPTRRMQLNGKKLLNAAEIKDELDAGVERRLHVRTVLCPITFEHVPESELTRACLNDACDFLASLKGLKRWYTGQDDRRRLCPSCRSPHVKR</sequence>
<dbReference type="Proteomes" id="UP000007148">
    <property type="component" value="Unassembled WGS sequence"/>
</dbReference>
<dbReference type="eggNOG" id="ENOG502RY35">
    <property type="taxonomic scope" value="Eukaryota"/>
</dbReference>
<comment type="caution">
    <text evidence="2">The sequence shown here is derived from an EMBL/GenBank/DDBJ whole genome shotgun (WGS) entry which is preliminary data.</text>
</comment>
<keyword evidence="3" id="KW-1185">Reference proteome</keyword>
<accession>G4TVI9</accession>
<dbReference type="OrthoDB" id="10009520at2759"/>
<evidence type="ECO:0000313" key="3">
    <source>
        <dbReference type="Proteomes" id="UP000007148"/>
    </source>
</evidence>
<protein>
    <submittedName>
        <fullName evidence="2">Uncharacterized protein</fullName>
    </submittedName>
</protein>
<dbReference type="STRING" id="1109443.G4TVI9"/>
<dbReference type="AlphaFoldDB" id="G4TVI9"/>
<feature type="compositionally biased region" description="Polar residues" evidence="1">
    <location>
        <begin position="368"/>
        <end position="377"/>
    </location>
</feature>
<reference evidence="2 3" key="1">
    <citation type="journal article" date="2011" name="PLoS Pathog.">
        <title>Endophytic Life Strategies Decoded by Genome and Transcriptome Analyses of the Mutualistic Root Symbiont Piriformospora indica.</title>
        <authorList>
            <person name="Zuccaro A."/>
            <person name="Lahrmann U."/>
            <person name="Guldener U."/>
            <person name="Langen G."/>
            <person name="Pfiffi S."/>
            <person name="Biedenkopf D."/>
            <person name="Wong P."/>
            <person name="Samans B."/>
            <person name="Grimm C."/>
            <person name="Basiewicz M."/>
            <person name="Murat C."/>
            <person name="Martin F."/>
            <person name="Kogel K.H."/>
        </authorList>
    </citation>
    <scope>NUCLEOTIDE SEQUENCE [LARGE SCALE GENOMIC DNA]</scope>
    <source>
        <strain evidence="2 3">DSM 11827</strain>
    </source>
</reference>
<dbReference type="EMBL" id="CAFZ01000432">
    <property type="protein sequence ID" value="CCA75332.1"/>
    <property type="molecule type" value="Genomic_DNA"/>
</dbReference>
<dbReference type="InParanoid" id="G4TVI9"/>
<name>G4TVI9_SERID</name>
<evidence type="ECO:0000256" key="1">
    <source>
        <dbReference type="SAM" id="MobiDB-lite"/>
    </source>
</evidence>
<gene>
    <name evidence="2" type="ORF">PIIN_09317</name>
</gene>
<feature type="region of interest" description="Disordered" evidence="1">
    <location>
        <begin position="366"/>
        <end position="385"/>
    </location>
</feature>
<dbReference type="HOGENOM" id="CLU_004581_1_0_1"/>